<dbReference type="CDD" id="cd00067">
    <property type="entry name" value="GAL4"/>
    <property type="match status" value="1"/>
</dbReference>
<dbReference type="BioCyc" id="PCHR:PC12G00690-MONOMER"/>
<protein>
    <submittedName>
        <fullName evidence="7">Pc12g00690 protein</fullName>
    </submittedName>
</protein>
<accession>B6GXV2</accession>
<dbReference type="OrthoDB" id="2943660at2759"/>
<dbReference type="InterPro" id="IPR050675">
    <property type="entry name" value="OAF3"/>
</dbReference>
<keyword evidence="4" id="KW-0539">Nucleus</keyword>
<dbReference type="VEuPathDB" id="FungiDB:PCH_Pc12g00690"/>
<feature type="domain" description="Zn(2)-C6 fungal-type" evidence="6">
    <location>
        <begin position="25"/>
        <end position="54"/>
    </location>
</feature>
<proteinExistence type="predicted"/>
<dbReference type="PROSITE" id="PS50048">
    <property type="entry name" value="ZN2_CY6_FUNGAL_2"/>
    <property type="match status" value="1"/>
</dbReference>
<dbReference type="PANTHER" id="PTHR31069">
    <property type="entry name" value="OLEATE-ACTIVATED TRANSCRIPTION FACTOR 1-RELATED"/>
    <property type="match status" value="1"/>
</dbReference>
<evidence type="ECO:0000313" key="8">
    <source>
        <dbReference type="Proteomes" id="UP000000724"/>
    </source>
</evidence>
<feature type="compositionally biased region" description="Basic and acidic residues" evidence="5">
    <location>
        <begin position="81"/>
        <end position="92"/>
    </location>
</feature>
<evidence type="ECO:0000256" key="1">
    <source>
        <dbReference type="ARBA" id="ARBA00023015"/>
    </source>
</evidence>
<evidence type="ECO:0000256" key="2">
    <source>
        <dbReference type="ARBA" id="ARBA00023125"/>
    </source>
</evidence>
<evidence type="ECO:0000259" key="6">
    <source>
        <dbReference type="PROSITE" id="PS50048"/>
    </source>
</evidence>
<dbReference type="OMA" id="WGEEDIS"/>
<organism evidence="7 8">
    <name type="scientific">Penicillium rubens (strain ATCC 28089 / DSM 1075 / NRRL 1951 / Wisconsin 54-1255)</name>
    <name type="common">Penicillium chrysogenum</name>
    <dbReference type="NCBI Taxonomy" id="500485"/>
    <lineage>
        <taxon>Eukaryota</taxon>
        <taxon>Fungi</taxon>
        <taxon>Dikarya</taxon>
        <taxon>Ascomycota</taxon>
        <taxon>Pezizomycotina</taxon>
        <taxon>Eurotiomycetes</taxon>
        <taxon>Eurotiomycetidae</taxon>
        <taxon>Eurotiales</taxon>
        <taxon>Aspergillaceae</taxon>
        <taxon>Penicillium</taxon>
        <taxon>Penicillium chrysogenum species complex</taxon>
    </lineage>
</organism>
<evidence type="ECO:0000256" key="5">
    <source>
        <dbReference type="SAM" id="MobiDB-lite"/>
    </source>
</evidence>
<feature type="compositionally biased region" description="Polar residues" evidence="5">
    <location>
        <begin position="119"/>
        <end position="128"/>
    </location>
</feature>
<name>B6GXV2_PENRW</name>
<dbReference type="Gene3D" id="4.10.240.10">
    <property type="entry name" value="Zn(2)-C6 fungal-type DNA-binding domain"/>
    <property type="match status" value="1"/>
</dbReference>
<evidence type="ECO:0000256" key="4">
    <source>
        <dbReference type="ARBA" id="ARBA00023242"/>
    </source>
</evidence>
<dbReference type="HOGENOM" id="CLU_577584_0_0_1"/>
<sequence length="473" mass="51866">MAEISTKRSPQSNGQLLPNQKMRTTCNACQQAKIRCSHTYPCERCESHGYECVYSISQPLGRPAKRKTNRPGSAGAGVKTRRGEAEVVDRPTRLAAGRAPRPARTVRAQRARRVPSRIPSPTTASGSDPGTREESHKSDSRAGTEVTPPEEDFQWPSFTELFSDVSSEHRLHPHESQKDGDGIQDQEFVSTNEANNHLDPGFADTSLDSSFERADGFESFGGPTFPEPRINYPTQCYSPQIGLMVDEPPVGGFVHTAAPGIQSGSLFQGGAIYPFSLAPNAIQVSGTVDGPARIMELPSNEIWQEPLETDSSQSLLPGEIDLEALPEEASSLHCNCYAQAFSEVVRSEEANGPNTALLHLERVQQQGVVILQCQICFASNARINVLTLLAMAIEKAARALKVRAKLATTSVQGGVHSVWGEEDISQMRRCLSHLSIIVRFIHQDLLCASPSRWHVVMADETDRRLQSVIRIFE</sequence>
<dbReference type="InterPro" id="IPR001138">
    <property type="entry name" value="Zn2Cys6_DnaBD"/>
</dbReference>
<dbReference type="GO" id="GO:0000981">
    <property type="term" value="F:DNA-binding transcription factor activity, RNA polymerase II-specific"/>
    <property type="evidence" value="ECO:0007669"/>
    <property type="project" value="InterPro"/>
</dbReference>
<keyword evidence="2" id="KW-0238">DNA-binding</keyword>
<keyword evidence="3" id="KW-0804">Transcription</keyword>
<dbReference type="SMART" id="SM00066">
    <property type="entry name" value="GAL4"/>
    <property type="match status" value="1"/>
</dbReference>
<dbReference type="Proteomes" id="UP000000724">
    <property type="component" value="Contig Pc00c12"/>
</dbReference>
<dbReference type="EMBL" id="AM920427">
    <property type="protein sequence ID" value="CAP79696.1"/>
    <property type="molecule type" value="Genomic_DNA"/>
</dbReference>
<dbReference type="GO" id="GO:0008270">
    <property type="term" value="F:zinc ion binding"/>
    <property type="evidence" value="ECO:0007669"/>
    <property type="project" value="InterPro"/>
</dbReference>
<dbReference type="eggNOG" id="ENOG502SZRT">
    <property type="taxonomic scope" value="Eukaryota"/>
</dbReference>
<dbReference type="PANTHER" id="PTHR31069:SF31">
    <property type="entry name" value="MONODICTYPHENONE CLUSTER TRANSCRIPTION FACTOR-RELATED"/>
    <property type="match status" value="1"/>
</dbReference>
<dbReference type="Pfam" id="PF00172">
    <property type="entry name" value="Zn_clus"/>
    <property type="match status" value="1"/>
</dbReference>
<dbReference type="SUPFAM" id="SSF57701">
    <property type="entry name" value="Zn2/Cys6 DNA-binding domain"/>
    <property type="match status" value="1"/>
</dbReference>
<feature type="compositionally biased region" description="Low complexity" evidence="5">
    <location>
        <begin position="93"/>
        <end position="106"/>
    </location>
</feature>
<dbReference type="InterPro" id="IPR036864">
    <property type="entry name" value="Zn2-C6_fun-type_DNA-bd_sf"/>
</dbReference>
<keyword evidence="8" id="KW-1185">Reference proteome</keyword>
<evidence type="ECO:0000313" key="7">
    <source>
        <dbReference type="EMBL" id="CAP79696.1"/>
    </source>
</evidence>
<keyword evidence="1" id="KW-0805">Transcription regulation</keyword>
<evidence type="ECO:0000256" key="3">
    <source>
        <dbReference type="ARBA" id="ARBA00023163"/>
    </source>
</evidence>
<reference evidence="7 8" key="1">
    <citation type="journal article" date="2008" name="Nat. Biotechnol.">
        <title>Genome sequencing and analysis of the filamentous fungus Penicillium chrysogenum.</title>
        <authorList>
            <person name="van den Berg M.A."/>
            <person name="Albang R."/>
            <person name="Albermann K."/>
            <person name="Badger J.H."/>
            <person name="Daran J.-M."/>
            <person name="Driessen A.J.M."/>
            <person name="Garcia-Estrada C."/>
            <person name="Fedorova N.D."/>
            <person name="Harris D.M."/>
            <person name="Heijne W.H.M."/>
            <person name="Joardar V.S."/>
            <person name="Kiel J.A.K.W."/>
            <person name="Kovalchuk A."/>
            <person name="Martin J.F."/>
            <person name="Nierman W.C."/>
            <person name="Nijland J.G."/>
            <person name="Pronk J.T."/>
            <person name="Roubos J.A."/>
            <person name="van der Klei I.J."/>
            <person name="van Peij N.N.M.E."/>
            <person name="Veenhuis M."/>
            <person name="von Doehren H."/>
            <person name="Wagner C."/>
            <person name="Wortman J.R."/>
            <person name="Bovenberg R.A.L."/>
        </authorList>
    </citation>
    <scope>NUCLEOTIDE SEQUENCE [LARGE SCALE GENOMIC DNA]</scope>
    <source>
        <strain evidence="8">ATCC 28089 / DSM 1075 / NRRL 1951 / Wisconsin 54-1255</strain>
    </source>
</reference>
<dbReference type="GO" id="GO:0003677">
    <property type="term" value="F:DNA binding"/>
    <property type="evidence" value="ECO:0007669"/>
    <property type="project" value="UniProtKB-KW"/>
</dbReference>
<gene>
    <name evidence="7" type="ORF">Pc12g00690</name>
    <name evidence="7" type="ORF">PCH_Pc12g00690</name>
</gene>
<dbReference type="AlphaFoldDB" id="B6GXV2"/>
<feature type="compositionally biased region" description="Basic and acidic residues" evidence="5">
    <location>
        <begin position="130"/>
        <end position="142"/>
    </location>
</feature>
<feature type="region of interest" description="Disordered" evidence="5">
    <location>
        <begin position="61"/>
        <end position="156"/>
    </location>
</feature>